<dbReference type="InterPro" id="IPR003834">
    <property type="entry name" value="Cyt_c_assmbl_TM_dom"/>
</dbReference>
<evidence type="ECO:0000256" key="2">
    <source>
        <dbReference type="ARBA" id="ARBA00006143"/>
    </source>
</evidence>
<accession>A0A6S6TJ53</accession>
<reference evidence="9" key="1">
    <citation type="submission" date="2020-01" db="EMBL/GenBank/DDBJ databases">
        <authorList>
            <person name="Meier V. D."/>
            <person name="Meier V D."/>
        </authorList>
    </citation>
    <scope>NUCLEOTIDE SEQUENCE</scope>
    <source>
        <strain evidence="9">HLG_WM_MAG_04</strain>
    </source>
</reference>
<dbReference type="InterPro" id="IPR051790">
    <property type="entry name" value="Cytochrome_c-biogenesis_DsbD"/>
</dbReference>
<keyword evidence="6 7" id="KW-0472">Membrane</keyword>
<feature type="transmembrane region" description="Helical" evidence="7">
    <location>
        <begin position="138"/>
        <end position="160"/>
    </location>
</feature>
<dbReference type="GO" id="GO:0017004">
    <property type="term" value="P:cytochrome complex assembly"/>
    <property type="evidence" value="ECO:0007669"/>
    <property type="project" value="UniProtKB-KW"/>
</dbReference>
<dbReference type="InterPro" id="IPR036249">
    <property type="entry name" value="Thioredoxin-like_sf"/>
</dbReference>
<dbReference type="EMBL" id="CACVAX010000042">
    <property type="protein sequence ID" value="CAA6815065.1"/>
    <property type="molecule type" value="Genomic_DNA"/>
</dbReference>
<feature type="transmembrane region" description="Helical" evidence="7">
    <location>
        <begin position="290"/>
        <end position="315"/>
    </location>
</feature>
<gene>
    <name evidence="9" type="ORF">HELGO_WM21706</name>
</gene>
<keyword evidence="5 7" id="KW-1133">Transmembrane helix</keyword>
<feature type="transmembrane region" description="Helical" evidence="7">
    <location>
        <begin position="248"/>
        <end position="270"/>
    </location>
</feature>
<proteinExistence type="inferred from homology"/>
<evidence type="ECO:0000256" key="5">
    <source>
        <dbReference type="ARBA" id="ARBA00022989"/>
    </source>
</evidence>
<evidence type="ECO:0000256" key="7">
    <source>
        <dbReference type="SAM" id="Phobius"/>
    </source>
</evidence>
<comment type="similarity">
    <text evidence="2">Belongs to the DsbD family.</text>
</comment>
<dbReference type="PANTHER" id="PTHR31272:SF9">
    <property type="entry name" value="BLL1027 PROTEIN"/>
    <property type="match status" value="1"/>
</dbReference>
<evidence type="ECO:0000256" key="3">
    <source>
        <dbReference type="ARBA" id="ARBA00022692"/>
    </source>
</evidence>
<dbReference type="GO" id="GO:0016020">
    <property type="term" value="C:membrane"/>
    <property type="evidence" value="ECO:0007669"/>
    <property type="project" value="UniProtKB-SubCell"/>
</dbReference>
<dbReference type="Pfam" id="PF02683">
    <property type="entry name" value="DsbD_TM"/>
    <property type="match status" value="1"/>
</dbReference>
<sequence>MQYFWRFLGTLAVLVVTLNAVPQKDEVILYYGNGCSHCAHVERVLKEHNLEDKFVKKEIYQNLSNAEEFNTVCDEHKIKLMERTIPLLYTKEGCFIGDEAILTYINGMNKVLTDLNKSKTNSSKREEVTEEYPLTLPLLIGAAIVDAINPCAFAVLLILMTTILATQNRRKALYTGLAFSFAIFVSYLAMGLGLYSVVTHFETTHKFMIIIGVIAILLGIFNIKDYFWYGKGFLMEVPLSWRTRLKSLIGSIVNPIGAFFIGILISLFLLPCTSGPYIVITSMLGHSETFMNALMLLLLYNFIFILPMILITIGVSFGMDVNKAEEVRQRNLQRLHLAAGTIMLLMGIAILFYYI</sequence>
<evidence type="ECO:0000256" key="6">
    <source>
        <dbReference type="ARBA" id="ARBA00023136"/>
    </source>
</evidence>
<evidence type="ECO:0000256" key="4">
    <source>
        <dbReference type="ARBA" id="ARBA00022748"/>
    </source>
</evidence>
<name>A0A6S6TJ53_9BACT</name>
<dbReference type="PROSITE" id="PS51354">
    <property type="entry name" value="GLUTAREDOXIN_2"/>
    <property type="match status" value="1"/>
</dbReference>
<feature type="transmembrane region" description="Helical" evidence="7">
    <location>
        <begin position="207"/>
        <end position="227"/>
    </location>
</feature>
<dbReference type="PANTHER" id="PTHR31272">
    <property type="entry name" value="CYTOCHROME C-TYPE BIOGENESIS PROTEIN HI_1454-RELATED"/>
    <property type="match status" value="1"/>
</dbReference>
<feature type="domain" description="Cytochrome C biogenesis protein transmembrane" evidence="8">
    <location>
        <begin position="135"/>
        <end position="328"/>
    </location>
</feature>
<evidence type="ECO:0000256" key="1">
    <source>
        <dbReference type="ARBA" id="ARBA00004141"/>
    </source>
</evidence>
<comment type="subcellular location">
    <subcellularLocation>
        <location evidence="1">Membrane</location>
        <topology evidence="1">Multi-pass membrane protein</topology>
    </subcellularLocation>
</comment>
<evidence type="ECO:0000313" key="9">
    <source>
        <dbReference type="EMBL" id="CAA6815065.1"/>
    </source>
</evidence>
<organism evidence="9">
    <name type="scientific">uncultured Sulfurovum sp</name>
    <dbReference type="NCBI Taxonomy" id="269237"/>
    <lineage>
        <taxon>Bacteria</taxon>
        <taxon>Pseudomonadati</taxon>
        <taxon>Campylobacterota</taxon>
        <taxon>Epsilonproteobacteria</taxon>
        <taxon>Campylobacterales</taxon>
        <taxon>Sulfurovaceae</taxon>
        <taxon>Sulfurovum</taxon>
        <taxon>environmental samples</taxon>
    </lineage>
</organism>
<feature type="transmembrane region" description="Helical" evidence="7">
    <location>
        <begin position="172"/>
        <end position="195"/>
    </location>
</feature>
<keyword evidence="3 7" id="KW-0812">Transmembrane</keyword>
<dbReference type="AlphaFoldDB" id="A0A6S6TJ53"/>
<dbReference type="Gene3D" id="3.40.30.10">
    <property type="entry name" value="Glutaredoxin"/>
    <property type="match status" value="1"/>
</dbReference>
<feature type="transmembrane region" description="Helical" evidence="7">
    <location>
        <begin position="335"/>
        <end position="354"/>
    </location>
</feature>
<dbReference type="SUPFAM" id="SSF52833">
    <property type="entry name" value="Thioredoxin-like"/>
    <property type="match status" value="1"/>
</dbReference>
<evidence type="ECO:0000259" key="8">
    <source>
        <dbReference type="Pfam" id="PF02683"/>
    </source>
</evidence>
<keyword evidence="4" id="KW-0201">Cytochrome c-type biogenesis</keyword>
<protein>
    <submittedName>
        <fullName evidence="9">Cytochrome c biogenesis transmembrane protein</fullName>
    </submittedName>
</protein>